<evidence type="ECO:0000313" key="5">
    <source>
        <dbReference type="Proteomes" id="UP000199077"/>
    </source>
</evidence>
<dbReference type="CDD" id="cd10283">
    <property type="entry name" value="MnuA_DNase1-like"/>
    <property type="match status" value="1"/>
</dbReference>
<dbReference type="InterPro" id="IPR047971">
    <property type="entry name" value="ExeM-like"/>
</dbReference>
<feature type="signal peptide" evidence="2">
    <location>
        <begin position="1"/>
        <end position="31"/>
    </location>
</feature>
<feature type="compositionally biased region" description="Low complexity" evidence="1">
    <location>
        <begin position="174"/>
        <end position="207"/>
    </location>
</feature>
<dbReference type="InterPro" id="IPR001322">
    <property type="entry name" value="Lamin_tail_dom"/>
</dbReference>
<keyword evidence="2" id="KW-0732">Signal</keyword>
<dbReference type="SUPFAM" id="SSF56219">
    <property type="entry name" value="DNase I-like"/>
    <property type="match status" value="1"/>
</dbReference>
<dbReference type="STRING" id="443156.SAMN04489867_1537"/>
<feature type="chain" id="PRO_5009250952" evidence="2">
    <location>
        <begin position="32"/>
        <end position="848"/>
    </location>
</feature>
<accession>A0A1H0QC89</accession>
<organism evidence="4 5">
    <name type="scientific">Pedococcus dokdonensis</name>
    <dbReference type="NCBI Taxonomy" id="443156"/>
    <lineage>
        <taxon>Bacteria</taxon>
        <taxon>Bacillati</taxon>
        <taxon>Actinomycetota</taxon>
        <taxon>Actinomycetes</taxon>
        <taxon>Micrococcales</taxon>
        <taxon>Intrasporangiaceae</taxon>
        <taxon>Pedococcus</taxon>
    </lineage>
</organism>
<dbReference type="Gene3D" id="2.60.40.1260">
    <property type="entry name" value="Lamin Tail domain"/>
    <property type="match status" value="1"/>
</dbReference>
<dbReference type="SUPFAM" id="SSF74853">
    <property type="entry name" value="Lamin A/C globular tail domain"/>
    <property type="match status" value="1"/>
</dbReference>
<dbReference type="PANTHER" id="PTHR42834">
    <property type="entry name" value="ENDONUCLEASE/EXONUCLEASE/PHOSPHATASE FAMILY PROTEIN (AFU_ORTHOLOGUE AFUA_3G09210)"/>
    <property type="match status" value="1"/>
</dbReference>
<name>A0A1H0QC89_9MICO</name>
<feature type="region of interest" description="Disordered" evidence="1">
    <location>
        <begin position="174"/>
        <end position="226"/>
    </location>
</feature>
<protein>
    <submittedName>
        <fullName evidence="4">Predicted extracellular nuclease</fullName>
    </submittedName>
</protein>
<keyword evidence="5" id="KW-1185">Reference proteome</keyword>
<evidence type="ECO:0000256" key="1">
    <source>
        <dbReference type="SAM" id="MobiDB-lite"/>
    </source>
</evidence>
<dbReference type="InterPro" id="IPR006311">
    <property type="entry name" value="TAT_signal"/>
</dbReference>
<evidence type="ECO:0000259" key="3">
    <source>
        <dbReference type="PROSITE" id="PS51841"/>
    </source>
</evidence>
<dbReference type="PROSITE" id="PS51318">
    <property type="entry name" value="TAT"/>
    <property type="match status" value="1"/>
</dbReference>
<proteinExistence type="predicted"/>
<dbReference type="EMBL" id="LT629711">
    <property type="protein sequence ID" value="SDP14298.1"/>
    <property type="molecule type" value="Genomic_DNA"/>
</dbReference>
<dbReference type="InterPro" id="IPR036415">
    <property type="entry name" value="Lamin_tail_dom_sf"/>
</dbReference>
<dbReference type="AlphaFoldDB" id="A0A1H0QC89"/>
<dbReference type="NCBIfam" id="NF033681">
    <property type="entry name" value="ExeM_NucH_DNase"/>
    <property type="match status" value="1"/>
</dbReference>
<gene>
    <name evidence="4" type="ORF">SAMN04489867_1537</name>
</gene>
<dbReference type="PANTHER" id="PTHR42834:SF1">
    <property type="entry name" value="ENDONUCLEASE_EXONUCLEASE_PHOSPHATASE FAMILY PROTEIN (AFU_ORTHOLOGUE AFUA_3G09210)"/>
    <property type="match status" value="1"/>
</dbReference>
<feature type="domain" description="LTD" evidence="3">
    <location>
        <begin position="27"/>
        <end position="162"/>
    </location>
</feature>
<dbReference type="Gene3D" id="3.60.10.10">
    <property type="entry name" value="Endonuclease/exonuclease/phosphatase"/>
    <property type="match status" value="1"/>
</dbReference>
<sequence>MRVHRRQVIGAVGAVALAAGVLTTAATTAGATPSPSAAVIINEVYGGGGNSGATYRQDFIELVNKTTAAVNLGGWSVQYASASGASWQATPLTGSIPAGGTYVVREATGAGGTQDVPSNVIGTIAMSGTSGKVALVNSATPLDCGVSCSTAAPVLDLVGYGAANDYLGSPAPTLSNTTSASRNATSTNTLNNGNDFSAGTPTPAAGTTPPPGTPTPKTIAEVQGTGSTSPLVNENVIIKGVVTAAYPTGGFHGFYLQTQGTGPEPSPSGASDGVFVFQSGSSTPLDADAVVGNYVEVTGKVSEFSGLTEVTAAAADIVDAGEDFSPVQALTVPWPTTDAGRESIEGMLFQPTGDYTVTNTFGTNQFGEVGLAVGDHPLLQNTEVAAPGSPEAAAVVADNAKRAVTLDDGASSNFTASSFSTATCGTRPIPCLLNGDLTPAYVSNTAPVRVGEAATFTAPVVVDYRFNLWRFQPTAQVVGPDNATSPATFENTRTAAPDLGDINQLGTADLKVASFNVLNYFTDLGDQDPACLAYYDRDDNGVTVRDGCDRRGAWDAGDLARQTEKEVSAINALDADVVGLMEIENSAKFGHPRDTALAALVAALNAKAGAGTWAFVPSSTDLPSADDQDFITSAMIYRPAKVMRVDRSRALGDQSGATQAFGNAREPIAQTFKKKTGKGDKFLFVVNHFKSKGSAGPFPGDEDTGDGQGASVTSRILQAQALRDWVPGVAAEYGAKGIVMAGDYNSYTMEDPLDVLYKAGYTDVGSRFDPTSYSYSFSGLSGSLDHILVNDHALRMSTGADHWNINSGESVAMEYSRYNYHSTDFHTALPFRSSDHDPVVLGLKAFVK</sequence>
<dbReference type="CDD" id="cd04486">
    <property type="entry name" value="YhcR_OBF_like"/>
    <property type="match status" value="1"/>
</dbReference>
<dbReference type="Pfam" id="PF00932">
    <property type="entry name" value="LTD"/>
    <property type="match status" value="1"/>
</dbReference>
<dbReference type="Proteomes" id="UP000199077">
    <property type="component" value="Chromosome I"/>
</dbReference>
<dbReference type="InterPro" id="IPR036691">
    <property type="entry name" value="Endo/exonu/phosph_ase_sf"/>
</dbReference>
<evidence type="ECO:0000256" key="2">
    <source>
        <dbReference type="SAM" id="SignalP"/>
    </source>
</evidence>
<evidence type="ECO:0000313" key="4">
    <source>
        <dbReference type="EMBL" id="SDP14298.1"/>
    </source>
</evidence>
<reference evidence="5" key="1">
    <citation type="submission" date="2016-10" db="EMBL/GenBank/DDBJ databases">
        <authorList>
            <person name="Varghese N."/>
            <person name="Submissions S."/>
        </authorList>
    </citation>
    <scope>NUCLEOTIDE SEQUENCE [LARGE SCALE GENOMIC DNA]</scope>
    <source>
        <strain evidence="5">DSM 22329</strain>
    </source>
</reference>
<dbReference type="PROSITE" id="PS51841">
    <property type="entry name" value="LTD"/>
    <property type="match status" value="1"/>
</dbReference>